<name>E1NUT3_9LACO</name>
<keyword evidence="1 3" id="KW-0732">Signal</keyword>
<feature type="compositionally biased region" description="Basic and acidic residues" evidence="2">
    <location>
        <begin position="140"/>
        <end position="151"/>
    </location>
</feature>
<dbReference type="AlphaFoldDB" id="E1NUT3"/>
<dbReference type="Pfam" id="PF04650">
    <property type="entry name" value="YSIRK_signal"/>
    <property type="match status" value="1"/>
</dbReference>
<evidence type="ECO:0000256" key="1">
    <source>
        <dbReference type="ARBA" id="ARBA00022729"/>
    </source>
</evidence>
<dbReference type="NCBIfam" id="TIGR01168">
    <property type="entry name" value="YSIRK_signal"/>
    <property type="match status" value="1"/>
</dbReference>
<evidence type="ECO:0000256" key="2">
    <source>
        <dbReference type="SAM" id="MobiDB-lite"/>
    </source>
</evidence>
<feature type="domain" description="YSIRK Gram-positive signal peptide" evidence="4">
    <location>
        <begin position="5"/>
        <end position="25"/>
    </location>
</feature>
<gene>
    <name evidence="5" type="ORF">HMPREF9211_0602</name>
</gene>
<sequence>MKKERLDKFSIRKLTVGAASVLIGVAFGATTVSAAPTVPQAPATGQQATEVIELKDVKFTFKMGDKSATTRAVTIYATKDGHYGFEKDAAKCTSTAAQIVSTFLDSVSDDAIKNAQGVAYPEKIVAGENTVELAAQHASNKVEHSDADLTKRSRKKG</sequence>
<dbReference type="Proteomes" id="UP000003648">
    <property type="component" value="Unassembled WGS sequence"/>
</dbReference>
<feature type="chain" id="PRO_5003149679" evidence="3">
    <location>
        <begin position="35"/>
        <end position="157"/>
    </location>
</feature>
<accession>E1NUT3</accession>
<feature type="region of interest" description="Disordered" evidence="2">
    <location>
        <begin position="137"/>
        <end position="157"/>
    </location>
</feature>
<proteinExistence type="predicted"/>
<protein>
    <submittedName>
        <fullName evidence="5">Gram-positive signal peptide protein, YSIRK family</fullName>
    </submittedName>
</protein>
<evidence type="ECO:0000313" key="5">
    <source>
        <dbReference type="EMBL" id="EFO70146.1"/>
    </source>
</evidence>
<evidence type="ECO:0000256" key="3">
    <source>
        <dbReference type="SAM" id="SignalP"/>
    </source>
</evidence>
<dbReference type="InterPro" id="IPR005877">
    <property type="entry name" value="YSIRK_signal_dom"/>
</dbReference>
<organism evidence="5 6">
    <name type="scientific">Lactobacillus iners LactinV 01V1-a</name>
    <dbReference type="NCBI Taxonomy" id="879297"/>
    <lineage>
        <taxon>Bacteria</taxon>
        <taxon>Bacillati</taxon>
        <taxon>Bacillota</taxon>
        <taxon>Bacilli</taxon>
        <taxon>Lactobacillales</taxon>
        <taxon>Lactobacillaceae</taxon>
        <taxon>Lactobacillus</taxon>
    </lineage>
</organism>
<evidence type="ECO:0000313" key="6">
    <source>
        <dbReference type="Proteomes" id="UP000003648"/>
    </source>
</evidence>
<evidence type="ECO:0000259" key="4">
    <source>
        <dbReference type="Pfam" id="PF04650"/>
    </source>
</evidence>
<comment type="caution">
    <text evidence="5">The sequence shown here is derived from an EMBL/GenBank/DDBJ whole genome shotgun (WGS) entry which is preliminary data.</text>
</comment>
<dbReference type="EMBL" id="AEHQ01000082">
    <property type="protein sequence ID" value="EFO70146.1"/>
    <property type="molecule type" value="Genomic_DNA"/>
</dbReference>
<feature type="signal peptide" evidence="3">
    <location>
        <begin position="1"/>
        <end position="34"/>
    </location>
</feature>
<reference evidence="5 6" key="1">
    <citation type="submission" date="2010-09" db="EMBL/GenBank/DDBJ databases">
        <authorList>
            <person name="Durkin A.S."/>
            <person name="Madupu R."/>
            <person name="Torralba M."/>
            <person name="Gillis M."/>
            <person name="Methe B."/>
            <person name="Sutton G."/>
            <person name="Nelson K.E."/>
        </authorList>
    </citation>
    <scope>NUCLEOTIDE SEQUENCE [LARGE SCALE GENOMIC DNA]</scope>
    <source>
        <strain evidence="5 6">LactinV 01V1-a</strain>
    </source>
</reference>